<protein>
    <recommendedName>
        <fullName evidence="1">HAT C-terminal dimerisation domain-containing protein</fullName>
    </recommendedName>
</protein>
<dbReference type="InterPro" id="IPR052958">
    <property type="entry name" value="IFN-induced_PKR_regulator"/>
</dbReference>
<sequence length="260" mass="29427">MQLDVAVDLLMKAKTSLTRYRDTGFSAAQASAKDICDEMNVEAVLKEKRLRSTRKNFAYEAPDEPIRDALKRLEIAFFNVVVDTTIESLKERFESLGVMRSRFGVLLNFKELDGEALSNQCDEFCSTLSTEDEKDIDGKELALEISNLPSLPSDAMTALQLLSYIHKKQLKELYPNLWIALRIVCTLPVTSAERSFLKLKLIKTYLRSPMGQNRLSGLSIISINQEIGKQLSYDEVINDFASKKSQKAEILKTDHANLCY</sequence>
<dbReference type="PANTHER" id="PTHR46289:SF14">
    <property type="entry name" value="DUF4371 DOMAIN-CONTAINING PROTEIN"/>
    <property type="match status" value="1"/>
</dbReference>
<reference evidence="2" key="1">
    <citation type="submission" date="2020-07" db="EMBL/GenBank/DDBJ databases">
        <title>The High-quality genome of the commercially important snow crab, Chionoecetes opilio.</title>
        <authorList>
            <person name="Jeong J.-H."/>
            <person name="Ryu S."/>
        </authorList>
    </citation>
    <scope>NUCLEOTIDE SEQUENCE</scope>
    <source>
        <strain evidence="2">MADBK_172401_WGS</strain>
        <tissue evidence="2">Digestive gland</tissue>
    </source>
</reference>
<accession>A0A8J4Y9S1</accession>
<dbReference type="InterPro" id="IPR008906">
    <property type="entry name" value="HATC_C_dom"/>
</dbReference>
<feature type="domain" description="HAT C-terminal dimerisation" evidence="1">
    <location>
        <begin position="151"/>
        <end position="226"/>
    </location>
</feature>
<dbReference type="GO" id="GO:0046983">
    <property type="term" value="F:protein dimerization activity"/>
    <property type="evidence" value="ECO:0007669"/>
    <property type="project" value="InterPro"/>
</dbReference>
<keyword evidence="3" id="KW-1185">Reference proteome</keyword>
<dbReference type="Pfam" id="PF05699">
    <property type="entry name" value="Dimer_Tnp_hAT"/>
    <property type="match status" value="1"/>
</dbReference>
<dbReference type="Proteomes" id="UP000770661">
    <property type="component" value="Unassembled WGS sequence"/>
</dbReference>
<dbReference type="OrthoDB" id="6356500at2759"/>
<name>A0A8J4Y9S1_CHIOP</name>
<evidence type="ECO:0000313" key="3">
    <source>
        <dbReference type="Proteomes" id="UP000770661"/>
    </source>
</evidence>
<organism evidence="2 3">
    <name type="scientific">Chionoecetes opilio</name>
    <name type="common">Atlantic snow crab</name>
    <name type="synonym">Cancer opilio</name>
    <dbReference type="NCBI Taxonomy" id="41210"/>
    <lineage>
        <taxon>Eukaryota</taxon>
        <taxon>Metazoa</taxon>
        <taxon>Ecdysozoa</taxon>
        <taxon>Arthropoda</taxon>
        <taxon>Crustacea</taxon>
        <taxon>Multicrustacea</taxon>
        <taxon>Malacostraca</taxon>
        <taxon>Eumalacostraca</taxon>
        <taxon>Eucarida</taxon>
        <taxon>Decapoda</taxon>
        <taxon>Pleocyemata</taxon>
        <taxon>Brachyura</taxon>
        <taxon>Eubrachyura</taxon>
        <taxon>Majoidea</taxon>
        <taxon>Majidae</taxon>
        <taxon>Chionoecetes</taxon>
    </lineage>
</organism>
<gene>
    <name evidence="2" type="ORF">GWK47_051586</name>
</gene>
<dbReference type="EMBL" id="JACEEZ010015345">
    <property type="protein sequence ID" value="KAG0718899.1"/>
    <property type="molecule type" value="Genomic_DNA"/>
</dbReference>
<dbReference type="PANTHER" id="PTHR46289">
    <property type="entry name" value="52 KDA REPRESSOR OF THE INHIBITOR OF THE PROTEIN KINASE-LIKE PROTEIN-RELATED"/>
    <property type="match status" value="1"/>
</dbReference>
<dbReference type="AlphaFoldDB" id="A0A8J4Y9S1"/>
<evidence type="ECO:0000259" key="1">
    <source>
        <dbReference type="Pfam" id="PF05699"/>
    </source>
</evidence>
<evidence type="ECO:0000313" key="2">
    <source>
        <dbReference type="EMBL" id="KAG0718899.1"/>
    </source>
</evidence>
<comment type="caution">
    <text evidence="2">The sequence shown here is derived from an EMBL/GenBank/DDBJ whole genome shotgun (WGS) entry which is preliminary data.</text>
</comment>
<proteinExistence type="predicted"/>